<name>A0A8D8UH96_9HEMI</name>
<organism evidence="1">
    <name type="scientific">Cacopsylla melanoneura</name>
    <dbReference type="NCBI Taxonomy" id="428564"/>
    <lineage>
        <taxon>Eukaryota</taxon>
        <taxon>Metazoa</taxon>
        <taxon>Ecdysozoa</taxon>
        <taxon>Arthropoda</taxon>
        <taxon>Hexapoda</taxon>
        <taxon>Insecta</taxon>
        <taxon>Pterygota</taxon>
        <taxon>Neoptera</taxon>
        <taxon>Paraneoptera</taxon>
        <taxon>Hemiptera</taxon>
        <taxon>Sternorrhyncha</taxon>
        <taxon>Psylloidea</taxon>
        <taxon>Psyllidae</taxon>
        <taxon>Psyllinae</taxon>
        <taxon>Cacopsylla</taxon>
    </lineage>
</organism>
<protein>
    <submittedName>
        <fullName evidence="1">Uncharacterized protein</fullName>
    </submittedName>
</protein>
<evidence type="ECO:0000313" key="1">
    <source>
        <dbReference type="EMBL" id="CAG6703991.1"/>
    </source>
</evidence>
<reference evidence="1" key="1">
    <citation type="submission" date="2021-05" db="EMBL/GenBank/DDBJ databases">
        <authorList>
            <person name="Alioto T."/>
            <person name="Alioto T."/>
            <person name="Gomez Garrido J."/>
        </authorList>
    </citation>
    <scope>NUCLEOTIDE SEQUENCE</scope>
</reference>
<proteinExistence type="predicted"/>
<sequence>MADFTNMRAEKANQLKFSHINQQDFNEYRNEVQAHQETWQMCSNCWGWKEMYWLSIGRGYFTNVGRVRNDIIIVVQQVWKFIPGIIANGLKGILLDEMIAGERETVL</sequence>
<dbReference type="AlphaFoldDB" id="A0A8D8UH96"/>
<dbReference type="EMBL" id="HBUF01341344">
    <property type="protein sequence ID" value="CAG6703992.1"/>
    <property type="molecule type" value="Transcribed_RNA"/>
</dbReference>
<accession>A0A8D8UH96</accession>
<dbReference type="EMBL" id="HBUF01341343">
    <property type="protein sequence ID" value="CAG6703991.1"/>
    <property type="molecule type" value="Transcribed_RNA"/>
</dbReference>